<dbReference type="Pfam" id="PF01734">
    <property type="entry name" value="Patatin"/>
    <property type="match status" value="1"/>
</dbReference>
<gene>
    <name evidence="4" type="primary">yqhO</name>
    <name evidence="4" type="ORF">GCM10007971_31390</name>
</gene>
<keyword evidence="1 2" id="KW-0443">Lipid metabolism</keyword>
<dbReference type="PROSITE" id="PS51635">
    <property type="entry name" value="PNPLA"/>
    <property type="match status" value="1"/>
</dbReference>
<keyword evidence="2" id="KW-0442">Lipid degradation</keyword>
<keyword evidence="5" id="KW-1185">Reference proteome</keyword>
<dbReference type="InterPro" id="IPR002641">
    <property type="entry name" value="PNPLA_dom"/>
</dbReference>
<comment type="caution">
    <text evidence="2">Lacks conserved residue(s) required for the propagation of feature annotation.</text>
</comment>
<dbReference type="EMBL" id="BMOS01000029">
    <property type="protein sequence ID" value="GGN63978.1"/>
    <property type="molecule type" value="Genomic_DNA"/>
</dbReference>
<evidence type="ECO:0000313" key="4">
    <source>
        <dbReference type="EMBL" id="GGN63978.1"/>
    </source>
</evidence>
<feature type="short sequence motif" description="GXSXG" evidence="2">
    <location>
        <begin position="36"/>
        <end position="40"/>
    </location>
</feature>
<reference evidence="4" key="1">
    <citation type="journal article" date="2014" name="Int. J. Syst. Evol. Microbiol.">
        <title>Complete genome sequence of Corynebacterium casei LMG S-19264T (=DSM 44701T), isolated from a smear-ripened cheese.</title>
        <authorList>
            <consortium name="US DOE Joint Genome Institute (JGI-PGF)"/>
            <person name="Walter F."/>
            <person name="Albersmeier A."/>
            <person name="Kalinowski J."/>
            <person name="Ruckert C."/>
        </authorList>
    </citation>
    <scope>NUCLEOTIDE SEQUENCE</scope>
    <source>
        <strain evidence="4">JCM 17251</strain>
    </source>
</reference>
<dbReference type="Gene3D" id="3.40.1090.10">
    <property type="entry name" value="Cytosolic phospholipase A2 catalytic domain"/>
    <property type="match status" value="2"/>
</dbReference>
<organism evidence="4 5">
    <name type="scientific">Oceanobacillus indicireducens</name>
    <dbReference type="NCBI Taxonomy" id="1004261"/>
    <lineage>
        <taxon>Bacteria</taxon>
        <taxon>Bacillati</taxon>
        <taxon>Bacillota</taxon>
        <taxon>Bacilli</taxon>
        <taxon>Bacillales</taxon>
        <taxon>Bacillaceae</taxon>
        <taxon>Oceanobacillus</taxon>
    </lineage>
</organism>
<dbReference type="PANTHER" id="PTHR46394:SF1">
    <property type="entry name" value="PNPLA DOMAIN-CONTAINING PROTEIN"/>
    <property type="match status" value="1"/>
</dbReference>
<evidence type="ECO:0000256" key="1">
    <source>
        <dbReference type="ARBA" id="ARBA00023098"/>
    </source>
</evidence>
<dbReference type="SUPFAM" id="SSF52151">
    <property type="entry name" value="FabD/lysophospholipase-like"/>
    <property type="match status" value="1"/>
</dbReference>
<accession>A0A918D457</accession>
<evidence type="ECO:0000256" key="2">
    <source>
        <dbReference type="PROSITE-ProRule" id="PRU01161"/>
    </source>
</evidence>
<name>A0A918D457_9BACI</name>
<reference evidence="4" key="2">
    <citation type="submission" date="2020-09" db="EMBL/GenBank/DDBJ databases">
        <authorList>
            <person name="Sun Q."/>
            <person name="Ohkuma M."/>
        </authorList>
    </citation>
    <scope>NUCLEOTIDE SEQUENCE</scope>
    <source>
        <strain evidence="4">JCM 17251</strain>
    </source>
</reference>
<dbReference type="RefSeq" id="WP_188858725.1">
    <property type="nucleotide sequence ID" value="NZ_BMOS01000029.1"/>
</dbReference>
<dbReference type="InterPro" id="IPR052580">
    <property type="entry name" value="Lipid_Hydrolase"/>
</dbReference>
<keyword evidence="2" id="KW-0378">Hydrolase</keyword>
<dbReference type="AlphaFoldDB" id="A0A918D457"/>
<feature type="active site" description="Proton acceptor" evidence="2">
    <location>
        <position position="185"/>
    </location>
</feature>
<feature type="domain" description="PNPLA" evidence="3">
    <location>
        <begin position="5"/>
        <end position="198"/>
    </location>
</feature>
<evidence type="ECO:0000313" key="5">
    <source>
        <dbReference type="Proteomes" id="UP000624041"/>
    </source>
</evidence>
<dbReference type="InterPro" id="IPR016035">
    <property type="entry name" value="Acyl_Trfase/lysoPLipase"/>
</dbReference>
<dbReference type="Proteomes" id="UP000624041">
    <property type="component" value="Unassembled WGS sequence"/>
</dbReference>
<dbReference type="GO" id="GO:0016042">
    <property type="term" value="P:lipid catabolic process"/>
    <property type="evidence" value="ECO:0007669"/>
    <property type="project" value="UniProtKB-UniRule"/>
</dbReference>
<feature type="short sequence motif" description="DGA/G" evidence="2">
    <location>
        <begin position="185"/>
        <end position="187"/>
    </location>
</feature>
<sequence>MRIDAVFSGGGVKAYAYIGVLESIEKHQLELERVAGTSAGAIISALIAARYTYTEIEQIIRELNVKLFMDPPILTKYFPFMKWGFLYFQMGINKGDKLEEWLTEILAAKNIRTFKDLNEGYLKIVASDLSLGRLVVFPDDLMPHYGLDPNLFPVAKAVRMSAGFPYFFMPKKLPGKTNNKSIIVDGGLLSNFPLWIFGRKKQLRPVLGVKLTEKDEMLNEPQIITNALNMFHALFLTMKKAHDMRYISKAEEDKILFIPVHDLAATDFNLSEEKKMELAAIGKEAADQFLRGWSG</sequence>
<dbReference type="GO" id="GO:0016787">
    <property type="term" value="F:hydrolase activity"/>
    <property type="evidence" value="ECO:0007669"/>
    <property type="project" value="UniProtKB-UniRule"/>
</dbReference>
<dbReference type="CDD" id="cd07207">
    <property type="entry name" value="Pat_ExoU_VipD_like"/>
    <property type="match status" value="1"/>
</dbReference>
<proteinExistence type="predicted"/>
<comment type="caution">
    <text evidence="4">The sequence shown here is derived from an EMBL/GenBank/DDBJ whole genome shotgun (WGS) entry which is preliminary data.</text>
</comment>
<evidence type="ECO:0000259" key="3">
    <source>
        <dbReference type="PROSITE" id="PS51635"/>
    </source>
</evidence>
<protein>
    <recommendedName>
        <fullName evidence="3">PNPLA domain-containing protein</fullName>
    </recommendedName>
</protein>
<feature type="active site" description="Nucleophile" evidence="2">
    <location>
        <position position="38"/>
    </location>
</feature>
<dbReference type="PANTHER" id="PTHR46394">
    <property type="entry name" value="ANNEXIN"/>
    <property type="match status" value="1"/>
</dbReference>